<feature type="compositionally biased region" description="Gly residues" evidence="1">
    <location>
        <begin position="19"/>
        <end position="29"/>
    </location>
</feature>
<dbReference type="Proteomes" id="UP000823388">
    <property type="component" value="Chromosome 6N"/>
</dbReference>
<gene>
    <name evidence="2" type="ORF">PVAP13_6NG224800</name>
</gene>
<evidence type="ECO:0000313" key="3">
    <source>
        <dbReference type="Proteomes" id="UP000823388"/>
    </source>
</evidence>
<evidence type="ECO:0000313" key="2">
    <source>
        <dbReference type="EMBL" id="KAG2578268.1"/>
    </source>
</evidence>
<evidence type="ECO:0000256" key="1">
    <source>
        <dbReference type="SAM" id="MobiDB-lite"/>
    </source>
</evidence>
<reference evidence="2" key="1">
    <citation type="submission" date="2020-05" db="EMBL/GenBank/DDBJ databases">
        <title>WGS assembly of Panicum virgatum.</title>
        <authorList>
            <person name="Lovell J.T."/>
            <person name="Jenkins J."/>
            <person name="Shu S."/>
            <person name="Juenger T.E."/>
            <person name="Schmutz J."/>
        </authorList>
    </citation>
    <scope>NUCLEOTIDE SEQUENCE</scope>
    <source>
        <strain evidence="2">AP13</strain>
    </source>
</reference>
<proteinExistence type="predicted"/>
<feature type="region of interest" description="Disordered" evidence="1">
    <location>
        <begin position="84"/>
        <end position="104"/>
    </location>
</feature>
<sequence length="104" mass="10896">MRAVMWSRVGWSLLRAGGARVGGSPLGGGESRRGSSSQPGGTTDPSGAGGSRQERQWRILAGRVAARQKWWRILSGWAAGGPLRRGIHAARSGHDPMGRKAGAP</sequence>
<dbReference type="AlphaFoldDB" id="A0A8T0QZA1"/>
<protein>
    <submittedName>
        <fullName evidence="2">Uncharacterized protein</fullName>
    </submittedName>
</protein>
<feature type="region of interest" description="Disordered" evidence="1">
    <location>
        <begin position="17"/>
        <end position="56"/>
    </location>
</feature>
<dbReference type="EMBL" id="CM029048">
    <property type="protein sequence ID" value="KAG2578268.1"/>
    <property type="molecule type" value="Genomic_DNA"/>
</dbReference>
<comment type="caution">
    <text evidence="2">The sequence shown here is derived from an EMBL/GenBank/DDBJ whole genome shotgun (WGS) entry which is preliminary data.</text>
</comment>
<name>A0A8T0QZA1_PANVG</name>
<accession>A0A8T0QZA1</accession>
<organism evidence="2 3">
    <name type="scientific">Panicum virgatum</name>
    <name type="common">Blackwell switchgrass</name>
    <dbReference type="NCBI Taxonomy" id="38727"/>
    <lineage>
        <taxon>Eukaryota</taxon>
        <taxon>Viridiplantae</taxon>
        <taxon>Streptophyta</taxon>
        <taxon>Embryophyta</taxon>
        <taxon>Tracheophyta</taxon>
        <taxon>Spermatophyta</taxon>
        <taxon>Magnoliopsida</taxon>
        <taxon>Liliopsida</taxon>
        <taxon>Poales</taxon>
        <taxon>Poaceae</taxon>
        <taxon>PACMAD clade</taxon>
        <taxon>Panicoideae</taxon>
        <taxon>Panicodae</taxon>
        <taxon>Paniceae</taxon>
        <taxon>Panicinae</taxon>
        <taxon>Panicum</taxon>
        <taxon>Panicum sect. Hiantes</taxon>
    </lineage>
</organism>
<keyword evidence="3" id="KW-1185">Reference proteome</keyword>